<dbReference type="AlphaFoldDB" id="A0AAN6TB58"/>
<name>A0AAN6TB58_9PEZI</name>
<reference evidence="1" key="2">
    <citation type="submission" date="2023-05" db="EMBL/GenBank/DDBJ databases">
        <authorList>
            <consortium name="Lawrence Berkeley National Laboratory"/>
            <person name="Steindorff A."/>
            <person name="Hensen N."/>
            <person name="Bonometti L."/>
            <person name="Westerberg I."/>
            <person name="Brannstrom I.O."/>
            <person name="Guillou S."/>
            <person name="Cros-Aarteil S."/>
            <person name="Calhoun S."/>
            <person name="Haridas S."/>
            <person name="Kuo A."/>
            <person name="Mondo S."/>
            <person name="Pangilinan J."/>
            <person name="Riley R."/>
            <person name="Labutti K."/>
            <person name="Andreopoulos B."/>
            <person name="Lipzen A."/>
            <person name="Chen C."/>
            <person name="Yanf M."/>
            <person name="Daum C."/>
            <person name="Ng V."/>
            <person name="Clum A."/>
            <person name="Ohm R."/>
            <person name="Martin F."/>
            <person name="Silar P."/>
            <person name="Natvig D."/>
            <person name="Lalanne C."/>
            <person name="Gautier V."/>
            <person name="Ament-Velasquez S.L."/>
            <person name="Kruys A."/>
            <person name="Hutchinson M.I."/>
            <person name="Powell A.J."/>
            <person name="Barry K."/>
            <person name="Miller A.N."/>
            <person name="Grigoriev I.V."/>
            <person name="Debuchy R."/>
            <person name="Gladieux P."/>
            <person name="Thoren M.H."/>
            <person name="Johannesson H."/>
        </authorList>
    </citation>
    <scope>NUCLEOTIDE SEQUENCE</scope>
    <source>
        <strain evidence="1">CBS 508.74</strain>
    </source>
</reference>
<dbReference type="GeneID" id="89941993"/>
<evidence type="ECO:0000313" key="2">
    <source>
        <dbReference type="Proteomes" id="UP001302812"/>
    </source>
</evidence>
<dbReference type="RefSeq" id="XP_064668693.1">
    <property type="nucleotide sequence ID" value="XM_064817868.1"/>
</dbReference>
<comment type="caution">
    <text evidence="1">The sequence shown here is derived from an EMBL/GenBank/DDBJ whole genome shotgun (WGS) entry which is preliminary data.</text>
</comment>
<protein>
    <submittedName>
        <fullName evidence="1">Uncharacterized protein</fullName>
    </submittedName>
</protein>
<sequence length="192" mass="21412">MDTILFEEVGNQDQDQSQVQEQAMEWHSNGGMDVTVESANRYLKSFLVTGNSTVKQVVHQAFNMVTAMKVNIEEERQEQKNLLRRECIGKTWLAEAATAFGNVLEVPLPFDVETDTEPLTVIITLTDSDYDHEEGGSKPSSRVGWVATQLPRADLVYNPAITESQNLFDTLPLNPDDEFSTPSNHLVRLAGA</sequence>
<evidence type="ECO:0000313" key="1">
    <source>
        <dbReference type="EMBL" id="KAK4111123.1"/>
    </source>
</evidence>
<gene>
    <name evidence="1" type="ORF">N656DRAFT_799417</name>
</gene>
<dbReference type="EMBL" id="MU853347">
    <property type="protein sequence ID" value="KAK4111123.1"/>
    <property type="molecule type" value="Genomic_DNA"/>
</dbReference>
<dbReference type="Proteomes" id="UP001302812">
    <property type="component" value="Unassembled WGS sequence"/>
</dbReference>
<accession>A0AAN6TB58</accession>
<proteinExistence type="predicted"/>
<reference evidence="1" key="1">
    <citation type="journal article" date="2023" name="Mol. Phylogenet. Evol.">
        <title>Genome-scale phylogeny and comparative genomics of the fungal order Sordariales.</title>
        <authorList>
            <person name="Hensen N."/>
            <person name="Bonometti L."/>
            <person name="Westerberg I."/>
            <person name="Brannstrom I.O."/>
            <person name="Guillou S."/>
            <person name="Cros-Aarteil S."/>
            <person name="Calhoun S."/>
            <person name="Haridas S."/>
            <person name="Kuo A."/>
            <person name="Mondo S."/>
            <person name="Pangilinan J."/>
            <person name="Riley R."/>
            <person name="LaButti K."/>
            <person name="Andreopoulos B."/>
            <person name="Lipzen A."/>
            <person name="Chen C."/>
            <person name="Yan M."/>
            <person name="Daum C."/>
            <person name="Ng V."/>
            <person name="Clum A."/>
            <person name="Steindorff A."/>
            <person name="Ohm R.A."/>
            <person name="Martin F."/>
            <person name="Silar P."/>
            <person name="Natvig D.O."/>
            <person name="Lalanne C."/>
            <person name="Gautier V."/>
            <person name="Ament-Velasquez S.L."/>
            <person name="Kruys A."/>
            <person name="Hutchinson M.I."/>
            <person name="Powell A.J."/>
            <person name="Barry K."/>
            <person name="Miller A.N."/>
            <person name="Grigoriev I.V."/>
            <person name="Debuchy R."/>
            <person name="Gladieux P."/>
            <person name="Hiltunen Thoren M."/>
            <person name="Johannesson H."/>
        </authorList>
    </citation>
    <scope>NUCLEOTIDE SEQUENCE</scope>
    <source>
        <strain evidence="1">CBS 508.74</strain>
    </source>
</reference>
<keyword evidence="2" id="KW-1185">Reference proteome</keyword>
<organism evidence="1 2">
    <name type="scientific">Canariomyces notabilis</name>
    <dbReference type="NCBI Taxonomy" id="2074819"/>
    <lineage>
        <taxon>Eukaryota</taxon>
        <taxon>Fungi</taxon>
        <taxon>Dikarya</taxon>
        <taxon>Ascomycota</taxon>
        <taxon>Pezizomycotina</taxon>
        <taxon>Sordariomycetes</taxon>
        <taxon>Sordariomycetidae</taxon>
        <taxon>Sordariales</taxon>
        <taxon>Chaetomiaceae</taxon>
        <taxon>Canariomyces</taxon>
    </lineage>
</organism>